<dbReference type="CDD" id="cd03343">
    <property type="entry name" value="cpn60"/>
    <property type="match status" value="1"/>
</dbReference>
<evidence type="ECO:0000313" key="6">
    <source>
        <dbReference type="EMBL" id="AIF82606.1"/>
    </source>
</evidence>
<keyword evidence="4 5" id="KW-0143">Chaperone</keyword>
<dbReference type="Pfam" id="PF00118">
    <property type="entry name" value="Cpn60_TCP1"/>
    <property type="match status" value="1"/>
</dbReference>
<organism evidence="6 7">
    <name type="scientific">Candidatus Nitrososphaera evergladensis SR1</name>
    <dbReference type="NCBI Taxonomy" id="1459636"/>
    <lineage>
        <taxon>Archaea</taxon>
        <taxon>Nitrososphaerota</taxon>
        <taxon>Nitrososphaeria</taxon>
        <taxon>Nitrososphaerales</taxon>
        <taxon>Nitrososphaeraceae</taxon>
        <taxon>Nitrososphaera</taxon>
    </lineage>
</organism>
<keyword evidence="2 5" id="KW-0547">Nucleotide-binding</keyword>
<dbReference type="Proteomes" id="UP000028194">
    <property type="component" value="Chromosome"/>
</dbReference>
<dbReference type="NCBIfam" id="TIGR02339">
    <property type="entry name" value="thermosome_arch"/>
    <property type="match status" value="1"/>
</dbReference>
<dbReference type="SUPFAM" id="SSF54849">
    <property type="entry name" value="GroEL-intermediate domain like"/>
    <property type="match status" value="1"/>
</dbReference>
<proteinExistence type="inferred from homology"/>
<dbReference type="InterPro" id="IPR053374">
    <property type="entry name" value="TCP-1_chaperonin"/>
</dbReference>
<dbReference type="Gene3D" id="1.10.560.10">
    <property type="entry name" value="GroEL-like equatorial domain"/>
    <property type="match status" value="1"/>
</dbReference>
<dbReference type="HOGENOM" id="CLU_008891_7_3_2"/>
<dbReference type="PRINTS" id="PR00304">
    <property type="entry name" value="TCOMPLEXTCP1"/>
</dbReference>
<evidence type="ECO:0000256" key="1">
    <source>
        <dbReference type="ARBA" id="ARBA00008020"/>
    </source>
</evidence>
<dbReference type="SUPFAM" id="SSF48592">
    <property type="entry name" value="GroEL equatorial domain-like"/>
    <property type="match status" value="1"/>
</dbReference>
<dbReference type="GO" id="GO:0051082">
    <property type="term" value="F:unfolded protein binding"/>
    <property type="evidence" value="ECO:0007669"/>
    <property type="project" value="InterPro"/>
</dbReference>
<evidence type="ECO:0000313" key="7">
    <source>
        <dbReference type="Proteomes" id="UP000028194"/>
    </source>
</evidence>
<dbReference type="InterPro" id="IPR002423">
    <property type="entry name" value="Cpn60/GroEL/TCP-1"/>
</dbReference>
<keyword evidence="3 5" id="KW-0067">ATP-binding</keyword>
<evidence type="ECO:0000256" key="3">
    <source>
        <dbReference type="ARBA" id="ARBA00022840"/>
    </source>
</evidence>
<dbReference type="GO" id="GO:0005524">
    <property type="term" value="F:ATP binding"/>
    <property type="evidence" value="ECO:0007669"/>
    <property type="project" value="UniProtKB-KW"/>
</dbReference>
<dbReference type="AlphaFoldDB" id="A0A075MM95"/>
<protein>
    <submittedName>
        <fullName evidence="6">Thermosome subunit</fullName>
    </submittedName>
</protein>
<gene>
    <name evidence="6" type="ORF">NTE_00525</name>
</gene>
<dbReference type="STRING" id="1459636.NTE_00525"/>
<dbReference type="GeneID" id="41596398"/>
<dbReference type="NCBIfam" id="NF041082">
    <property type="entry name" value="thermosome_alpha"/>
    <property type="match status" value="1"/>
</dbReference>
<dbReference type="Gene3D" id="3.50.7.10">
    <property type="entry name" value="GroEL"/>
    <property type="match status" value="1"/>
</dbReference>
<evidence type="ECO:0000256" key="5">
    <source>
        <dbReference type="RuleBase" id="RU004187"/>
    </source>
</evidence>
<keyword evidence="7" id="KW-1185">Reference proteome</keyword>
<dbReference type="InterPro" id="IPR027410">
    <property type="entry name" value="TCP-1-like_intermed_sf"/>
</dbReference>
<dbReference type="InterPro" id="IPR054827">
    <property type="entry name" value="thermosome_alpha"/>
</dbReference>
<dbReference type="PROSITE" id="PS00751">
    <property type="entry name" value="TCP1_2"/>
    <property type="match status" value="1"/>
</dbReference>
<dbReference type="SUPFAM" id="SSF52029">
    <property type="entry name" value="GroEL apical domain-like"/>
    <property type="match status" value="1"/>
</dbReference>
<evidence type="ECO:0000256" key="2">
    <source>
        <dbReference type="ARBA" id="ARBA00022741"/>
    </source>
</evidence>
<dbReference type="InterPro" id="IPR017998">
    <property type="entry name" value="Chaperone_TCP-1"/>
</dbReference>
<reference evidence="6 7" key="1">
    <citation type="journal article" date="2014" name="PLoS ONE">
        <title>Genome Sequence of Candidatus Nitrososphaera evergladensis from Group I.1b Enriched from Everglades Soil Reveals Novel Genomic Features of the Ammonia-Oxidizing Archaea.</title>
        <authorList>
            <person name="Zhalnina K.V."/>
            <person name="Dias R."/>
            <person name="Leonard M.T."/>
            <person name="Dorr de Quadros P."/>
            <person name="Camargo F.A."/>
            <person name="Drew J.C."/>
            <person name="Farmerie W.G."/>
            <person name="Daroub S.H."/>
            <person name="Triplett E.W."/>
        </authorList>
    </citation>
    <scope>NUCLEOTIDE SEQUENCE [LARGE SCALE GENOMIC DNA]</scope>
    <source>
        <strain evidence="6 7">SR1</strain>
    </source>
</reference>
<dbReference type="OrthoDB" id="9362at2157"/>
<dbReference type="eggNOG" id="arCOG01257">
    <property type="taxonomic scope" value="Archaea"/>
</dbReference>
<dbReference type="InterPro" id="IPR027409">
    <property type="entry name" value="GroEL-like_apical_dom_sf"/>
</dbReference>
<dbReference type="PROSITE" id="PS00750">
    <property type="entry name" value="TCP1_1"/>
    <property type="match status" value="1"/>
</dbReference>
<dbReference type="GO" id="GO:0140662">
    <property type="term" value="F:ATP-dependent protein folding chaperone"/>
    <property type="evidence" value="ECO:0007669"/>
    <property type="project" value="InterPro"/>
</dbReference>
<dbReference type="KEGG" id="nev:NTE_00525"/>
<name>A0A075MM95_9ARCH</name>
<dbReference type="InterPro" id="IPR002194">
    <property type="entry name" value="Chaperonin_TCP-1_CS"/>
</dbReference>
<dbReference type="GO" id="GO:0016887">
    <property type="term" value="F:ATP hydrolysis activity"/>
    <property type="evidence" value="ECO:0007669"/>
    <property type="project" value="InterPro"/>
</dbReference>
<dbReference type="InterPro" id="IPR027413">
    <property type="entry name" value="GROEL-like_equatorial_sf"/>
</dbReference>
<comment type="similarity">
    <text evidence="1 5">Belongs to the TCP-1 chaperonin family.</text>
</comment>
<dbReference type="InterPro" id="IPR012714">
    <property type="entry name" value="Thermosome_arc"/>
</dbReference>
<dbReference type="Gene3D" id="3.30.260.10">
    <property type="entry name" value="TCP-1-like chaperonin intermediate domain"/>
    <property type="match status" value="1"/>
</dbReference>
<dbReference type="RefSeq" id="WP_148699545.1">
    <property type="nucleotide sequence ID" value="NZ_CP007174.1"/>
</dbReference>
<sequence>MSSSLSLVGNTRDGVPVVLLKEGTSDTRGRDALRNNIEAAKIIASMLRSVLGPRGMDKMLVDSTGNVTITNDGATILKEMDVQHPAAKMMVEIAKAVDNEVGDGTTSSVIIAGALLEKAEELIKQGIHPTVIVDGYRKAMRRSIDILNEIAEDVNVDDHDEVLREVARTSMESKIVSVDSNVLSDLAVKAILAVAEKPGHIGIQKEDDDNNNNYFMPVDLDNVKVQRKPGGAMSDSSLIEGIIVDKEIAHPDMPRVIKDAKILLLNSPLEIEKTEFEAKISIDRPEQMKMFLEEETAMMKTMVEKIANTGANIVICQKGIDDVALGYLAKANISALKRVKESDINALAKATGARAVTNLDDPSTNDLGFAQLVEERKIETDKWVFVEKCKNPKAVSILIRGGSERVVEEAERSVHDALMVVKDVVQKPAVVAGGGSSEAYIAQKLRAWATGVSGREHYAILGFADAIESIPIALAENAGMDVIDILAEMHSKQLSENNPWMGVDVKGLKLANMSKKNIIEPLEVKEQVLKSATETAAMLLRIDDILSASHTDGGRVGR</sequence>
<dbReference type="PANTHER" id="PTHR11353">
    <property type="entry name" value="CHAPERONIN"/>
    <property type="match status" value="1"/>
</dbReference>
<dbReference type="NCBIfam" id="NF041083">
    <property type="entry name" value="thermosome_beta"/>
    <property type="match status" value="1"/>
</dbReference>
<accession>A0A075MM95</accession>
<evidence type="ECO:0000256" key="4">
    <source>
        <dbReference type="ARBA" id="ARBA00023186"/>
    </source>
</evidence>
<dbReference type="EMBL" id="CP007174">
    <property type="protein sequence ID" value="AIF82606.1"/>
    <property type="molecule type" value="Genomic_DNA"/>
</dbReference>